<keyword evidence="1" id="KW-1133">Transmembrane helix</keyword>
<dbReference type="AlphaFoldDB" id="A0A1H2KDP5"/>
<name>A0A1H2KDP5_9BACT</name>
<dbReference type="EMBL" id="FNLL01000034">
    <property type="protein sequence ID" value="SDU66779.1"/>
    <property type="molecule type" value="Genomic_DNA"/>
</dbReference>
<evidence type="ECO:0000313" key="3">
    <source>
        <dbReference type="Proteomes" id="UP000199608"/>
    </source>
</evidence>
<reference evidence="3" key="1">
    <citation type="submission" date="2016-10" db="EMBL/GenBank/DDBJ databases">
        <authorList>
            <person name="Varghese N."/>
            <person name="Submissions S."/>
        </authorList>
    </citation>
    <scope>NUCLEOTIDE SEQUENCE [LARGE SCALE GENOMIC DNA]</scope>
    <source>
        <strain evidence="3">DSM 3384</strain>
    </source>
</reference>
<keyword evidence="1" id="KW-0472">Membrane</keyword>
<feature type="transmembrane region" description="Helical" evidence="1">
    <location>
        <begin position="111"/>
        <end position="127"/>
    </location>
</feature>
<feature type="transmembrane region" description="Helical" evidence="1">
    <location>
        <begin position="87"/>
        <end position="105"/>
    </location>
</feature>
<protein>
    <submittedName>
        <fullName evidence="2">Uncharacterized protein</fullName>
    </submittedName>
</protein>
<proteinExistence type="predicted"/>
<evidence type="ECO:0000313" key="2">
    <source>
        <dbReference type="EMBL" id="SDU66779.1"/>
    </source>
</evidence>
<keyword evidence="3" id="KW-1185">Reference proteome</keyword>
<keyword evidence="1" id="KW-0812">Transmembrane</keyword>
<evidence type="ECO:0000256" key="1">
    <source>
        <dbReference type="SAM" id="Phobius"/>
    </source>
</evidence>
<dbReference type="Proteomes" id="UP000199608">
    <property type="component" value="Unassembled WGS sequence"/>
</dbReference>
<gene>
    <name evidence="2" type="ORF">SAMN04487931_1345</name>
</gene>
<dbReference type="RefSeq" id="WP_092238756.1">
    <property type="nucleotide sequence ID" value="NZ_FNLL01000034.1"/>
</dbReference>
<accession>A0A1H2KDP5</accession>
<sequence length="151" mass="17424">MISKKITLKTNLSKDECINELERSMEHDALWPQGTCDNPINGKIKKNGFIIYRNLNHINKLQDIFKATITELDEGIEISGRFIMNPFAFAMLIFVSVFIMLGFVFSSKIEISDFIIPSLLIGFVYFAQRKSSDDRAFILNFFRTKLKTTNK</sequence>
<organism evidence="2 3">
    <name type="scientific">Desulfobacula phenolica</name>
    <dbReference type="NCBI Taxonomy" id="90732"/>
    <lineage>
        <taxon>Bacteria</taxon>
        <taxon>Pseudomonadati</taxon>
        <taxon>Thermodesulfobacteriota</taxon>
        <taxon>Desulfobacteria</taxon>
        <taxon>Desulfobacterales</taxon>
        <taxon>Desulfobacteraceae</taxon>
        <taxon>Desulfobacula</taxon>
    </lineage>
</organism>